<name>A0A1V9X3E3_9ACAR</name>
<reference evidence="3 4" key="1">
    <citation type="journal article" date="2017" name="Gigascience">
        <title>Draft genome of the honey bee ectoparasitic mite, Tropilaelaps mercedesae, is shaped by the parasitic life history.</title>
        <authorList>
            <person name="Dong X."/>
            <person name="Armstrong S.D."/>
            <person name="Xia D."/>
            <person name="Makepeace B.L."/>
            <person name="Darby A.C."/>
            <person name="Kadowaki T."/>
        </authorList>
    </citation>
    <scope>NUCLEOTIDE SEQUENCE [LARGE SCALE GENOMIC DNA]</scope>
    <source>
        <strain evidence="3">Wuxi-XJTLU</strain>
    </source>
</reference>
<feature type="non-terminal residue" evidence="3">
    <location>
        <position position="584"/>
    </location>
</feature>
<keyword evidence="4" id="KW-1185">Reference proteome</keyword>
<sequence>MERAWVDDGPSGRIQIYEKTTHDIHHVVTQRHLILGGCTIAVVASLIGLCAGYFAHTEHSSCVRGRSVALFAVYDENPQVKEKILKLVDQDHFSHNIEVFNKQPYDDQAIVDVIRSEWRKSKLEEIMREPFTNPVAQQGDQPNTVQIIYANGTQSETRLEMSKEQYAFVAFTINRTIQGNLTYASKLDRRDFHYLLKENVGNGTILLARYGVVPLREQITHAYTLGAIGVLLYMDPLDYATDYNEHALPRVCAPHLGQQHDIIAHEHEFALDDYPNLASHVDFFDLPIQIISGNFARKLLAELDTEAKLKTDAAPVPARMRGGFQNVSYASGSSTSFTIRLTTHNKVTAENLTNVVGVIRGRVEPDRYVIVGAGRDPWSPSSLGGMAILQGLVHVFSQLVSDSWRPRRSIVFVSFAAEHMNSAGLNHLLRSRMNMLRGRAVAYIDVTNPVLGTSSILATGSPLLSQALYNASSLVMSANSNSMDPKGAPSLYSEWLQNFPQQKPMKSAADIFKAAQDATRLVGTAGAVEDFLLEPNNFGPNGTRGLFNNYLHSAVLAHQPTIRLLDHTDGFSPFLTQAGIPVIQ</sequence>
<comment type="similarity">
    <text evidence="1">Belongs to the peptidase M28 family. M28B subfamily.</text>
</comment>
<dbReference type="OrthoDB" id="5841748at2759"/>
<keyword evidence="2" id="KW-0812">Transmembrane</keyword>
<feature type="transmembrane region" description="Helical" evidence="2">
    <location>
        <begin position="33"/>
        <end position="55"/>
    </location>
</feature>
<dbReference type="STRING" id="418985.A0A1V9X3E3"/>
<dbReference type="SUPFAM" id="SSF53187">
    <property type="entry name" value="Zn-dependent exopeptidases"/>
    <property type="match status" value="1"/>
</dbReference>
<gene>
    <name evidence="3" type="ORF">BIW11_02113</name>
</gene>
<comment type="caution">
    <text evidence="3">The sequence shown here is derived from an EMBL/GenBank/DDBJ whole genome shotgun (WGS) entry which is preliminary data.</text>
</comment>
<dbReference type="AlphaFoldDB" id="A0A1V9X3E3"/>
<protein>
    <submittedName>
        <fullName evidence="3">N-acetylated-alpha-linked acidic dipeptidase 2-like</fullName>
    </submittedName>
</protein>
<evidence type="ECO:0000313" key="3">
    <source>
        <dbReference type="EMBL" id="OQR67911.1"/>
    </source>
</evidence>
<dbReference type="Proteomes" id="UP000192247">
    <property type="component" value="Unassembled WGS sequence"/>
</dbReference>
<dbReference type="PANTHER" id="PTHR10404">
    <property type="entry name" value="N-ACETYLATED-ALPHA-LINKED ACIDIC DIPEPTIDASE"/>
    <property type="match status" value="1"/>
</dbReference>
<dbReference type="GO" id="GO:0004180">
    <property type="term" value="F:carboxypeptidase activity"/>
    <property type="evidence" value="ECO:0007669"/>
    <property type="project" value="TreeGrafter"/>
</dbReference>
<dbReference type="FunFam" id="3.40.630.10:FF:000101">
    <property type="entry name" value="N-acetylated alpha-linked acidic dipeptidase like 1"/>
    <property type="match status" value="1"/>
</dbReference>
<dbReference type="InParanoid" id="A0A1V9X3E3"/>
<evidence type="ECO:0000256" key="1">
    <source>
        <dbReference type="ARBA" id="ARBA00005634"/>
    </source>
</evidence>
<dbReference type="PANTHER" id="PTHR10404:SF46">
    <property type="entry name" value="VACUOLAR PROTEIN SORTING-ASSOCIATED PROTEIN 70"/>
    <property type="match status" value="1"/>
</dbReference>
<dbReference type="SUPFAM" id="SSF52025">
    <property type="entry name" value="PA domain"/>
    <property type="match status" value="1"/>
</dbReference>
<dbReference type="Gene3D" id="3.50.30.30">
    <property type="match status" value="1"/>
</dbReference>
<proteinExistence type="inferred from homology"/>
<organism evidence="3 4">
    <name type="scientific">Tropilaelaps mercedesae</name>
    <dbReference type="NCBI Taxonomy" id="418985"/>
    <lineage>
        <taxon>Eukaryota</taxon>
        <taxon>Metazoa</taxon>
        <taxon>Ecdysozoa</taxon>
        <taxon>Arthropoda</taxon>
        <taxon>Chelicerata</taxon>
        <taxon>Arachnida</taxon>
        <taxon>Acari</taxon>
        <taxon>Parasitiformes</taxon>
        <taxon>Mesostigmata</taxon>
        <taxon>Gamasina</taxon>
        <taxon>Dermanyssoidea</taxon>
        <taxon>Laelapidae</taxon>
        <taxon>Tropilaelaps</taxon>
    </lineage>
</organism>
<accession>A0A1V9X3E3</accession>
<dbReference type="InterPro" id="IPR046450">
    <property type="entry name" value="PA_dom_sf"/>
</dbReference>
<dbReference type="EMBL" id="MNPL01026865">
    <property type="protein sequence ID" value="OQR67911.1"/>
    <property type="molecule type" value="Genomic_DNA"/>
</dbReference>
<dbReference type="Gene3D" id="3.40.630.10">
    <property type="entry name" value="Zn peptidases"/>
    <property type="match status" value="1"/>
</dbReference>
<evidence type="ECO:0000256" key="2">
    <source>
        <dbReference type="SAM" id="Phobius"/>
    </source>
</evidence>
<evidence type="ECO:0000313" key="4">
    <source>
        <dbReference type="Proteomes" id="UP000192247"/>
    </source>
</evidence>
<keyword evidence="2" id="KW-1133">Transmembrane helix</keyword>
<keyword evidence="2" id="KW-0472">Membrane</keyword>
<dbReference type="InterPro" id="IPR039373">
    <property type="entry name" value="Peptidase_M28B"/>
</dbReference>